<keyword evidence="3" id="KW-1185">Reference proteome</keyword>
<feature type="coiled-coil region" evidence="1">
    <location>
        <begin position="9"/>
        <end position="36"/>
    </location>
</feature>
<dbReference type="Proteomes" id="UP000689195">
    <property type="component" value="Unassembled WGS sequence"/>
</dbReference>
<dbReference type="AlphaFoldDB" id="A0A8S1XIN6"/>
<comment type="caution">
    <text evidence="2">The sequence shown here is derived from an EMBL/GenBank/DDBJ whole genome shotgun (WGS) entry which is preliminary data.</text>
</comment>
<accession>A0A8S1XIN6</accession>
<reference evidence="2" key="1">
    <citation type="submission" date="2021-01" db="EMBL/GenBank/DDBJ databases">
        <authorList>
            <consortium name="Genoscope - CEA"/>
            <person name="William W."/>
        </authorList>
    </citation>
    <scope>NUCLEOTIDE SEQUENCE</scope>
</reference>
<sequence length="68" mass="8218">MKRLLSQILRYLKEKIQILKSQIQQLNKEIQPYKDLLKKINWISINQNPPQQNQTLNISIEHLEQGYM</sequence>
<dbReference type="EMBL" id="CAJJDO010000126">
    <property type="protein sequence ID" value="CAD8201015.1"/>
    <property type="molecule type" value="Genomic_DNA"/>
</dbReference>
<keyword evidence="1" id="KW-0175">Coiled coil</keyword>
<proteinExistence type="predicted"/>
<evidence type="ECO:0000256" key="1">
    <source>
        <dbReference type="SAM" id="Coils"/>
    </source>
</evidence>
<protein>
    <submittedName>
        <fullName evidence="2">Uncharacterized protein</fullName>
    </submittedName>
</protein>
<name>A0A8S1XIN6_9CILI</name>
<evidence type="ECO:0000313" key="2">
    <source>
        <dbReference type="EMBL" id="CAD8201015.1"/>
    </source>
</evidence>
<evidence type="ECO:0000313" key="3">
    <source>
        <dbReference type="Proteomes" id="UP000689195"/>
    </source>
</evidence>
<organism evidence="2 3">
    <name type="scientific">Paramecium pentaurelia</name>
    <dbReference type="NCBI Taxonomy" id="43138"/>
    <lineage>
        <taxon>Eukaryota</taxon>
        <taxon>Sar</taxon>
        <taxon>Alveolata</taxon>
        <taxon>Ciliophora</taxon>
        <taxon>Intramacronucleata</taxon>
        <taxon>Oligohymenophorea</taxon>
        <taxon>Peniculida</taxon>
        <taxon>Parameciidae</taxon>
        <taxon>Paramecium</taxon>
    </lineage>
</organism>
<gene>
    <name evidence="2" type="ORF">PPENT_87.1.T1260105</name>
</gene>